<dbReference type="AlphaFoldDB" id="A0A420V570"/>
<dbReference type="RefSeq" id="WP_043468545.1">
    <property type="nucleotide sequence ID" value="NZ_CP134822.1"/>
</dbReference>
<dbReference type="Proteomes" id="UP000028058">
    <property type="component" value="Unassembled WGS sequence"/>
</dbReference>
<feature type="compositionally biased region" description="Gly residues" evidence="1">
    <location>
        <begin position="213"/>
        <end position="231"/>
    </location>
</feature>
<feature type="compositionally biased region" description="Low complexity" evidence="1">
    <location>
        <begin position="21"/>
        <end position="42"/>
    </location>
</feature>
<protein>
    <submittedName>
        <fullName evidence="3">Uncharacterized protein</fullName>
    </submittedName>
</protein>
<name>A0A420V570_9ACTN</name>
<gene>
    <name evidence="3" type="ORF">SFRA_010805</name>
</gene>
<feature type="compositionally biased region" description="Basic and acidic residues" evidence="1">
    <location>
        <begin position="57"/>
        <end position="66"/>
    </location>
</feature>
<evidence type="ECO:0000256" key="2">
    <source>
        <dbReference type="SAM" id="SignalP"/>
    </source>
</evidence>
<reference evidence="3 4" key="1">
    <citation type="journal article" date="2014" name="Genome Announc.">
        <title>Draft Genome Sequence of Streptomyces fradiae ATCC 19609, a Strain Highly Sensitive to Antibiotics.</title>
        <authorList>
            <person name="Bekker O.B."/>
            <person name="Klimina K.M."/>
            <person name="Vatlin A.A."/>
            <person name="Zakharevich N.V."/>
            <person name="Kasianov A.S."/>
            <person name="Danilenko V.N."/>
        </authorList>
    </citation>
    <scope>NUCLEOTIDE SEQUENCE [LARGE SCALE GENOMIC DNA]</scope>
    <source>
        <strain evidence="3 4">ATCC 19609</strain>
    </source>
</reference>
<feature type="chain" id="PRO_5043190205" evidence="2">
    <location>
        <begin position="21"/>
        <end position="252"/>
    </location>
</feature>
<evidence type="ECO:0000313" key="4">
    <source>
        <dbReference type="Proteomes" id="UP000028058"/>
    </source>
</evidence>
<organism evidence="3 4">
    <name type="scientific">Streptomyces xinghaiensis</name>
    <dbReference type="NCBI Taxonomy" id="1038928"/>
    <lineage>
        <taxon>Bacteria</taxon>
        <taxon>Bacillati</taxon>
        <taxon>Actinomycetota</taxon>
        <taxon>Actinomycetes</taxon>
        <taxon>Kitasatosporales</taxon>
        <taxon>Streptomycetaceae</taxon>
        <taxon>Streptomyces</taxon>
    </lineage>
</organism>
<dbReference type="OrthoDB" id="4126742at2"/>
<keyword evidence="2" id="KW-0732">Signal</keyword>
<feature type="signal peptide" evidence="2">
    <location>
        <begin position="1"/>
        <end position="20"/>
    </location>
</feature>
<feature type="region of interest" description="Disordered" evidence="1">
    <location>
        <begin position="21"/>
        <end position="70"/>
    </location>
</feature>
<dbReference type="EMBL" id="JNAD02000004">
    <property type="protein sequence ID" value="RKM96545.1"/>
    <property type="molecule type" value="Genomic_DNA"/>
</dbReference>
<keyword evidence="4" id="KW-1185">Reference proteome</keyword>
<comment type="caution">
    <text evidence="3">The sequence shown here is derived from an EMBL/GenBank/DDBJ whole genome shotgun (WGS) entry which is preliminary data.</text>
</comment>
<evidence type="ECO:0000313" key="3">
    <source>
        <dbReference type="EMBL" id="RKM96545.1"/>
    </source>
</evidence>
<feature type="region of interest" description="Disordered" evidence="1">
    <location>
        <begin position="204"/>
        <end position="235"/>
    </location>
</feature>
<sequence>MRLAALVTALTAVTALGPPAAHTAAAQEPRTPAPAHSAARAAVLPGTVRRPPASDGSFRERYREDGSPAARRLAARTLRAAGSRAIATHLPRGAHLREVPPMTVWRARDDGSRVARVAYTGTAVPPSGLAAHYDAAGRLTGTVEHVFEERGETQGRVAVWRDGRQVLDAFVEHTPEPSSRSERFTDCTAERDVPGWVVHALATSGDPEAEGTGEAGEAGEAGGAGHTGAPGGLRVPFADTLLLCPRRVDRSR</sequence>
<proteinExistence type="predicted"/>
<accession>A0A420V570</accession>
<evidence type="ECO:0000256" key="1">
    <source>
        <dbReference type="SAM" id="MobiDB-lite"/>
    </source>
</evidence>